<dbReference type="RefSeq" id="WP_069974248.1">
    <property type="nucleotide sequence ID" value="NZ_CP017269.1"/>
</dbReference>
<dbReference type="KEGG" id="gfe:Gferi_03100"/>
<keyword evidence="1" id="KW-0812">Transmembrane</keyword>
<feature type="transmembrane region" description="Helical" evidence="1">
    <location>
        <begin position="7"/>
        <end position="24"/>
    </location>
</feature>
<keyword evidence="1" id="KW-0472">Membrane</keyword>
<reference evidence="2 3" key="1">
    <citation type="submission" date="2016-09" db="EMBL/GenBank/DDBJ databases">
        <title>Genomic analysis reveals versatility of anaerobic energy metabolism of Geosporobacter ferrireducens IRF9 of phylum Firmicutes.</title>
        <authorList>
            <person name="Kim S.-J."/>
        </authorList>
    </citation>
    <scope>NUCLEOTIDE SEQUENCE [LARGE SCALE GENOMIC DNA]</scope>
    <source>
        <strain evidence="2 3">IRF9</strain>
    </source>
</reference>
<organism evidence="2 3">
    <name type="scientific">Geosporobacter ferrireducens</name>
    <dbReference type="NCBI Taxonomy" id="1424294"/>
    <lineage>
        <taxon>Bacteria</taxon>
        <taxon>Bacillati</taxon>
        <taxon>Bacillota</taxon>
        <taxon>Clostridia</taxon>
        <taxon>Peptostreptococcales</taxon>
        <taxon>Thermotaleaceae</taxon>
        <taxon>Geosporobacter</taxon>
    </lineage>
</organism>
<protein>
    <recommendedName>
        <fullName evidence="4">Intracellular proteinase inhibitor BsuPI domain-containing protein</fullName>
    </recommendedName>
</protein>
<name>A0A1D8GCQ1_9FIRM</name>
<dbReference type="EMBL" id="CP017269">
    <property type="protein sequence ID" value="AOT68672.1"/>
    <property type="molecule type" value="Genomic_DNA"/>
</dbReference>
<evidence type="ECO:0008006" key="4">
    <source>
        <dbReference type="Google" id="ProtNLM"/>
    </source>
</evidence>
<gene>
    <name evidence="2" type="ORF">Gferi_03100</name>
</gene>
<keyword evidence="1" id="KW-1133">Transmembrane helix</keyword>
<dbReference type="Proteomes" id="UP000095743">
    <property type="component" value="Chromosome"/>
</dbReference>
<dbReference type="AlphaFoldDB" id="A0A1D8GCQ1"/>
<keyword evidence="3" id="KW-1185">Reference proteome</keyword>
<sequence>MHTFKKYRLIFSILLIITLSYFLYNTMNTRSQETSTAAAIHPLITCRKVGERFQPIEPTATFYVDSPEIHSLLQFENLPKESKLTAKWFYGSVDQEPFHVASIDISGSDTVHFWLQAPASGWYIGSYRIEIYLNEERIETREILVTYK</sequence>
<evidence type="ECO:0000313" key="3">
    <source>
        <dbReference type="Proteomes" id="UP000095743"/>
    </source>
</evidence>
<proteinExistence type="predicted"/>
<evidence type="ECO:0000256" key="1">
    <source>
        <dbReference type="SAM" id="Phobius"/>
    </source>
</evidence>
<evidence type="ECO:0000313" key="2">
    <source>
        <dbReference type="EMBL" id="AOT68672.1"/>
    </source>
</evidence>
<accession>A0A1D8GCQ1</accession>
<dbReference type="OrthoDB" id="6008970at2"/>